<feature type="transmembrane region" description="Helical" evidence="14">
    <location>
        <begin position="7"/>
        <end position="30"/>
    </location>
</feature>
<feature type="domain" description="CBS" evidence="18">
    <location>
        <begin position="238"/>
        <end position="297"/>
    </location>
</feature>
<protein>
    <recommendedName>
        <fullName evidence="14">Zinc metalloprotease</fullName>
    </recommendedName>
</protein>
<evidence type="ECO:0000259" key="18">
    <source>
        <dbReference type="PROSITE" id="PS51371"/>
    </source>
</evidence>
<comment type="cofactor">
    <cofactor evidence="14 16">
        <name>Zn(2+)</name>
        <dbReference type="ChEBI" id="CHEBI:29105"/>
    </cofactor>
    <text evidence="14 16">Binds 1 zinc ion per subunit.</text>
</comment>
<evidence type="ECO:0000256" key="17">
    <source>
        <dbReference type="PROSITE-ProRule" id="PRU00703"/>
    </source>
</evidence>
<evidence type="ECO:0000256" key="13">
    <source>
        <dbReference type="ARBA" id="ARBA00023136"/>
    </source>
</evidence>
<dbReference type="PATRIC" id="fig|1107882.3.peg.1175"/>
<feature type="binding site" evidence="16">
    <location>
        <position position="62"/>
    </location>
    <ligand>
        <name>Zn(2+)</name>
        <dbReference type="ChEBI" id="CHEBI:29105"/>
        <note>catalytic</note>
    </ligand>
</feature>
<feature type="transmembrane region" description="Helical" evidence="14">
    <location>
        <begin position="98"/>
        <end position="118"/>
    </location>
</feature>
<dbReference type="Pfam" id="PF02163">
    <property type="entry name" value="Peptidase_M50"/>
    <property type="match status" value="2"/>
</dbReference>
<dbReference type="PANTHER" id="PTHR39188">
    <property type="entry name" value="MEMBRANE-ASSOCIATED ZINC METALLOPROTEASE M50B"/>
    <property type="match status" value="1"/>
</dbReference>
<dbReference type="Pfam" id="PF00571">
    <property type="entry name" value="CBS"/>
    <property type="match status" value="2"/>
</dbReference>
<reference evidence="19 20" key="1">
    <citation type="journal article" date="2012" name="J. Bacteriol.">
        <title>Draft Genome Sequence of Mesorhizobium alhagi CCNWXJ12-2T, a Novel Salt-Resistant Species Isolated from the Desert of Northwestern China.</title>
        <authorList>
            <person name="Zhou M."/>
            <person name="Chen W."/>
            <person name="Chen H."/>
            <person name="Wei G."/>
        </authorList>
    </citation>
    <scope>NUCLEOTIDE SEQUENCE [LARGE SCALE GENOMIC DNA]</scope>
    <source>
        <strain evidence="19 20">CCNWXJ12-2</strain>
    </source>
</reference>
<keyword evidence="4 14" id="KW-0645">Protease</keyword>
<dbReference type="CDD" id="cd04639">
    <property type="entry name" value="CBS_pair_peptidase_M50"/>
    <property type="match status" value="1"/>
</dbReference>
<dbReference type="Gene3D" id="3.10.580.10">
    <property type="entry name" value="CBS-domain"/>
    <property type="match status" value="1"/>
</dbReference>
<evidence type="ECO:0000256" key="9">
    <source>
        <dbReference type="ARBA" id="ARBA00022833"/>
    </source>
</evidence>
<feature type="active site" evidence="15">
    <location>
        <position position="59"/>
    </location>
</feature>
<organism evidence="19 20">
    <name type="scientific">Mesorhizobium alhagi CCNWXJ12-2</name>
    <dbReference type="NCBI Taxonomy" id="1107882"/>
    <lineage>
        <taxon>Bacteria</taxon>
        <taxon>Pseudomonadati</taxon>
        <taxon>Pseudomonadota</taxon>
        <taxon>Alphaproteobacteria</taxon>
        <taxon>Hyphomicrobiales</taxon>
        <taxon>Phyllobacteriaceae</taxon>
        <taxon>Allomesorhizobium</taxon>
    </lineage>
</organism>
<dbReference type="AlphaFoldDB" id="H0HM25"/>
<keyword evidence="10 14" id="KW-1133">Transmembrane helix</keyword>
<evidence type="ECO:0000256" key="5">
    <source>
        <dbReference type="ARBA" id="ARBA00022692"/>
    </source>
</evidence>
<dbReference type="EMBL" id="AHAM01000038">
    <property type="protein sequence ID" value="EHK58217.1"/>
    <property type="molecule type" value="Genomic_DNA"/>
</dbReference>
<dbReference type="PANTHER" id="PTHR39188:SF3">
    <property type="entry name" value="STAGE IV SPORULATION PROTEIN FB"/>
    <property type="match status" value="1"/>
</dbReference>
<evidence type="ECO:0000256" key="6">
    <source>
        <dbReference type="ARBA" id="ARBA00022723"/>
    </source>
</evidence>
<evidence type="ECO:0000256" key="16">
    <source>
        <dbReference type="PIRSR" id="PIRSR006404-2"/>
    </source>
</evidence>
<dbReference type="RefSeq" id="WP_008834837.1">
    <property type="nucleotide sequence ID" value="NZ_AHAM01000038.1"/>
</dbReference>
<keyword evidence="5 14" id="KW-0812">Transmembrane</keyword>
<proteinExistence type="inferred from homology"/>
<keyword evidence="20" id="KW-1185">Reference proteome</keyword>
<evidence type="ECO:0000256" key="10">
    <source>
        <dbReference type="ARBA" id="ARBA00022989"/>
    </source>
</evidence>
<feature type="transmembrane region" description="Helical" evidence="14">
    <location>
        <begin position="200"/>
        <end position="218"/>
    </location>
</feature>
<dbReference type="InterPro" id="IPR000644">
    <property type="entry name" value="CBS_dom"/>
</dbReference>
<dbReference type="GO" id="GO:0006508">
    <property type="term" value="P:proteolysis"/>
    <property type="evidence" value="ECO:0007669"/>
    <property type="project" value="UniProtKB-KW"/>
</dbReference>
<keyword evidence="12 17" id="KW-0129">CBS domain</keyword>
<evidence type="ECO:0000313" key="20">
    <source>
        <dbReference type="Proteomes" id="UP000003250"/>
    </source>
</evidence>
<accession>H0HM25</accession>
<feature type="binding site" evidence="16">
    <location>
        <position position="58"/>
    </location>
    <ligand>
        <name>Zn(2+)</name>
        <dbReference type="ChEBI" id="CHEBI:29105"/>
        <note>catalytic</note>
    </ligand>
</feature>
<keyword evidence="13 14" id="KW-0472">Membrane</keyword>
<dbReference type="SUPFAM" id="SSF54631">
    <property type="entry name" value="CBS-domain pair"/>
    <property type="match status" value="1"/>
</dbReference>
<feature type="transmembrane region" description="Helical" evidence="14">
    <location>
        <begin position="138"/>
        <end position="155"/>
    </location>
</feature>
<evidence type="ECO:0000256" key="2">
    <source>
        <dbReference type="ARBA" id="ARBA00007931"/>
    </source>
</evidence>
<feature type="binding site" evidence="16">
    <location>
        <position position="161"/>
    </location>
    <ligand>
        <name>Zn(2+)</name>
        <dbReference type="ChEBI" id="CHEBI:29105"/>
        <note>catalytic</note>
    </ligand>
</feature>
<evidence type="ECO:0000256" key="3">
    <source>
        <dbReference type="ARBA" id="ARBA00022475"/>
    </source>
</evidence>
<dbReference type="PIRSF" id="PIRSF006404">
    <property type="entry name" value="UCP006404_Pept_M50_CBS"/>
    <property type="match status" value="1"/>
</dbReference>
<keyword evidence="6 14" id="KW-0479">Metal-binding</keyword>
<evidence type="ECO:0000256" key="12">
    <source>
        <dbReference type="ARBA" id="ARBA00023122"/>
    </source>
</evidence>
<keyword evidence="11 14" id="KW-0482">Metalloprotease</keyword>
<gene>
    <name evidence="19" type="ORF">MAXJ12_05943</name>
</gene>
<dbReference type="CDD" id="cd06164">
    <property type="entry name" value="S2P-M50_SpoIVFB_CBS"/>
    <property type="match status" value="1"/>
</dbReference>
<keyword evidence="3 14" id="KW-1003">Cell membrane</keyword>
<evidence type="ECO:0000256" key="15">
    <source>
        <dbReference type="PIRSR" id="PIRSR006404-1"/>
    </source>
</evidence>
<dbReference type="GO" id="GO:0008237">
    <property type="term" value="F:metallopeptidase activity"/>
    <property type="evidence" value="ECO:0007669"/>
    <property type="project" value="UniProtKB-UniRule"/>
</dbReference>
<evidence type="ECO:0000256" key="7">
    <source>
        <dbReference type="ARBA" id="ARBA00022737"/>
    </source>
</evidence>
<evidence type="ECO:0000256" key="14">
    <source>
        <dbReference type="PIRNR" id="PIRNR006404"/>
    </source>
</evidence>
<evidence type="ECO:0000256" key="1">
    <source>
        <dbReference type="ARBA" id="ARBA00004651"/>
    </source>
</evidence>
<evidence type="ECO:0000256" key="8">
    <source>
        <dbReference type="ARBA" id="ARBA00022801"/>
    </source>
</evidence>
<evidence type="ECO:0000256" key="4">
    <source>
        <dbReference type="ARBA" id="ARBA00022670"/>
    </source>
</evidence>
<keyword evidence="8 14" id="KW-0378">Hydrolase</keyword>
<comment type="subcellular location">
    <subcellularLocation>
        <location evidence="1 14">Cell membrane</location>
        <topology evidence="1 14">Multi-pass membrane protein</topology>
    </subcellularLocation>
</comment>
<comment type="similarity">
    <text evidence="2 14">Belongs to the peptidase M50B family.</text>
</comment>
<keyword evidence="7" id="KW-0677">Repeat</keyword>
<keyword evidence="9 14" id="KW-0862">Zinc</keyword>
<name>H0HM25_9HYPH</name>
<dbReference type="SMART" id="SM00116">
    <property type="entry name" value="CBS"/>
    <property type="match status" value="2"/>
</dbReference>
<dbReference type="GO" id="GO:0046872">
    <property type="term" value="F:metal ion binding"/>
    <property type="evidence" value="ECO:0007669"/>
    <property type="project" value="UniProtKB-UniRule"/>
</dbReference>
<dbReference type="Proteomes" id="UP000003250">
    <property type="component" value="Unassembled WGS sequence"/>
</dbReference>
<dbReference type="InterPro" id="IPR016483">
    <property type="entry name" value="UCP006404_Pept_M50_CBS"/>
</dbReference>
<dbReference type="InterPro" id="IPR008915">
    <property type="entry name" value="Peptidase_M50"/>
</dbReference>
<feature type="transmembrane region" description="Helical" evidence="14">
    <location>
        <begin position="36"/>
        <end position="57"/>
    </location>
</feature>
<dbReference type="OrthoDB" id="9781963at2"/>
<evidence type="ECO:0000313" key="19">
    <source>
        <dbReference type="EMBL" id="EHK58217.1"/>
    </source>
</evidence>
<dbReference type="InterPro" id="IPR046342">
    <property type="entry name" value="CBS_dom_sf"/>
</dbReference>
<feature type="domain" description="CBS" evidence="18">
    <location>
        <begin position="301"/>
        <end position="359"/>
    </location>
</feature>
<dbReference type="PROSITE" id="PS51371">
    <property type="entry name" value="CBS"/>
    <property type="match status" value="2"/>
</dbReference>
<dbReference type="GO" id="GO:0005886">
    <property type="term" value="C:plasma membrane"/>
    <property type="evidence" value="ECO:0007669"/>
    <property type="project" value="UniProtKB-SubCell"/>
</dbReference>
<evidence type="ECO:0000256" key="11">
    <source>
        <dbReference type="ARBA" id="ARBA00023049"/>
    </source>
</evidence>
<sequence>MTWSFNLGTIAGTAVRVHVTFALLLVWIWLMHYRIGGAPAAWEGVAFILAIFACVVLHEFGHIAAARYFGIKTPDITLLPIGGVARLERMPEEPGQEFVIAIAGPLVNVVIAALIFVALGGSAGVEQMAQVEDPRSGFLVRLAGVNVFLVLFNMIPAFPMDGGRVLRAALASRMSWARATQIAASIGQGLAFVFGFIGLFYNPFLIFIGIFVYLAAAAEAQDAQIRDVAASVLVGDVMVTDFVRLEGTANMDQAIEALLATTQREFPVVDSAGRLEGLLTRDDMIRALKETGPGAPVSSAMRTDIPSIHSRRSLSEGLRMMQQKSVPAIAVTDRAGHLVGLMTYETIGEMMMVRAAVPEGFRFGRLRRANRHSTQV</sequence>